<name>A0A1I3K8V2_9PSEU</name>
<comment type="subcellular location">
    <subcellularLocation>
        <location evidence="1">Cell membrane</location>
        <topology evidence="1">Multi-pass membrane protein</topology>
    </subcellularLocation>
</comment>
<accession>A0A1I3K8V2</accession>
<evidence type="ECO:0000313" key="9">
    <source>
        <dbReference type="EMBL" id="SFI68728.1"/>
    </source>
</evidence>
<keyword evidence="3" id="KW-1003">Cell membrane</keyword>
<evidence type="ECO:0000256" key="1">
    <source>
        <dbReference type="ARBA" id="ARBA00004651"/>
    </source>
</evidence>
<evidence type="ECO:0000256" key="4">
    <source>
        <dbReference type="ARBA" id="ARBA00022692"/>
    </source>
</evidence>
<dbReference type="EMBL" id="FORP01000001">
    <property type="protein sequence ID" value="SFI68728.1"/>
    <property type="molecule type" value="Genomic_DNA"/>
</dbReference>
<feature type="transmembrane region" description="Helical" evidence="7">
    <location>
        <begin position="223"/>
        <end position="244"/>
    </location>
</feature>
<organism evidence="9 10">
    <name type="scientific">Amycolatopsis sacchari</name>
    <dbReference type="NCBI Taxonomy" id="115433"/>
    <lineage>
        <taxon>Bacteria</taxon>
        <taxon>Bacillati</taxon>
        <taxon>Actinomycetota</taxon>
        <taxon>Actinomycetes</taxon>
        <taxon>Pseudonocardiales</taxon>
        <taxon>Pseudonocardiaceae</taxon>
        <taxon>Amycolatopsis</taxon>
    </lineage>
</organism>
<evidence type="ECO:0000256" key="3">
    <source>
        <dbReference type="ARBA" id="ARBA00022475"/>
    </source>
</evidence>
<dbReference type="PANTHER" id="PTHR42718">
    <property type="entry name" value="MAJOR FACILITATOR SUPERFAMILY MULTIDRUG TRANSPORTER MFSC"/>
    <property type="match status" value="1"/>
</dbReference>
<evidence type="ECO:0000256" key="2">
    <source>
        <dbReference type="ARBA" id="ARBA00022448"/>
    </source>
</evidence>
<evidence type="ECO:0000256" key="5">
    <source>
        <dbReference type="ARBA" id="ARBA00022989"/>
    </source>
</evidence>
<dbReference type="InterPro" id="IPR036259">
    <property type="entry name" value="MFS_trans_sf"/>
</dbReference>
<feature type="transmembrane region" description="Helical" evidence="7">
    <location>
        <begin position="400"/>
        <end position="418"/>
    </location>
</feature>
<feature type="transmembrane region" description="Helical" evidence="7">
    <location>
        <begin position="466"/>
        <end position="492"/>
    </location>
</feature>
<feature type="transmembrane region" description="Helical" evidence="7">
    <location>
        <begin position="327"/>
        <end position="347"/>
    </location>
</feature>
<keyword evidence="5 7" id="KW-1133">Transmembrane helix</keyword>
<feature type="domain" description="Major facilitator superfamily (MFS) profile" evidence="8">
    <location>
        <begin position="10"/>
        <end position="496"/>
    </location>
</feature>
<proteinExistence type="predicted"/>
<dbReference type="Proteomes" id="UP000199025">
    <property type="component" value="Unassembled WGS sequence"/>
</dbReference>
<dbReference type="STRING" id="115433.SAMN05421835_101453"/>
<feature type="transmembrane region" description="Helical" evidence="7">
    <location>
        <begin position="107"/>
        <end position="126"/>
    </location>
</feature>
<evidence type="ECO:0000313" key="10">
    <source>
        <dbReference type="Proteomes" id="UP000199025"/>
    </source>
</evidence>
<sequence>MKAGSREWLALLVVVSPVTAVAIGGTSLLLALPQLSVDLGASSTEQLWIVDIYAFMVAGFVAMMGAVGDWIGHKRLLLLSATVYAGGSLIAAFSTSVGMLIASRALMGIAGAALLSATLTLVSAIFHDPHQRAVGITVRASAVLLGAAAGPVVGGILLEWFWWGAVLMVGPVMVAFLLIIGPFVLPEPPSPARRARIDVVSAGLALAAVLPTVYGLKQLARDGWSLVVGVAIVGGLVFGLVFCVRQLNLRVPLLELRWFRDRRFGAMSLIVLVGTTLLTGISLFIPIYLQSVADFTPMAAGLLLVPQSIATVASTLTLPRLAKRLRLLWVSGAGTAVAMVGCLLLALGALQAWISVLIVGSMLISMGVVWLTALGTVFIMNAAPQGLAGTASAIVSTNNTFGGALGLAVLGSIGFGLYRAQLVVPAGIPAGAVTTARETVSGANAVAQGLPAGPAAELLGSAHSAFAQGMAVVSMISAVLLIACAVLVAVVFAKRREPANARVEVVAGD</sequence>
<reference evidence="9 10" key="1">
    <citation type="submission" date="2016-10" db="EMBL/GenBank/DDBJ databases">
        <authorList>
            <person name="de Groot N.N."/>
        </authorList>
    </citation>
    <scope>NUCLEOTIDE SEQUENCE [LARGE SCALE GENOMIC DNA]</scope>
    <source>
        <strain evidence="9 10">DSM 44468</strain>
    </source>
</reference>
<feature type="transmembrane region" description="Helical" evidence="7">
    <location>
        <begin position="52"/>
        <end position="71"/>
    </location>
</feature>
<dbReference type="CDD" id="cd17321">
    <property type="entry name" value="MFS_MMR_MDR_like"/>
    <property type="match status" value="1"/>
</dbReference>
<feature type="transmembrane region" description="Helical" evidence="7">
    <location>
        <begin position="197"/>
        <end position="217"/>
    </location>
</feature>
<dbReference type="InterPro" id="IPR011701">
    <property type="entry name" value="MFS"/>
</dbReference>
<gene>
    <name evidence="9" type="ORF">SAMN05421835_101453</name>
</gene>
<dbReference type="Pfam" id="PF07690">
    <property type="entry name" value="MFS_1"/>
    <property type="match status" value="1"/>
</dbReference>
<dbReference type="PANTHER" id="PTHR42718:SF47">
    <property type="entry name" value="METHYL VIOLOGEN RESISTANCE PROTEIN SMVA"/>
    <property type="match status" value="1"/>
</dbReference>
<dbReference type="Gene3D" id="1.20.1250.20">
    <property type="entry name" value="MFS general substrate transporter like domains"/>
    <property type="match status" value="1"/>
</dbReference>
<feature type="transmembrane region" description="Helical" evidence="7">
    <location>
        <begin position="264"/>
        <end position="289"/>
    </location>
</feature>
<feature type="transmembrane region" description="Helical" evidence="7">
    <location>
        <begin position="78"/>
        <end position="101"/>
    </location>
</feature>
<keyword evidence="4 7" id="KW-0812">Transmembrane</keyword>
<keyword evidence="10" id="KW-1185">Reference proteome</keyword>
<dbReference type="InterPro" id="IPR020846">
    <property type="entry name" value="MFS_dom"/>
</dbReference>
<keyword evidence="2" id="KW-0813">Transport</keyword>
<feature type="transmembrane region" description="Helical" evidence="7">
    <location>
        <begin position="9"/>
        <end position="32"/>
    </location>
</feature>
<dbReference type="SUPFAM" id="SSF103473">
    <property type="entry name" value="MFS general substrate transporter"/>
    <property type="match status" value="1"/>
</dbReference>
<feature type="transmembrane region" description="Helical" evidence="7">
    <location>
        <begin position="295"/>
        <end position="315"/>
    </location>
</feature>
<dbReference type="GO" id="GO:0005886">
    <property type="term" value="C:plasma membrane"/>
    <property type="evidence" value="ECO:0007669"/>
    <property type="project" value="UniProtKB-SubCell"/>
</dbReference>
<dbReference type="PROSITE" id="PS50850">
    <property type="entry name" value="MFS"/>
    <property type="match status" value="1"/>
</dbReference>
<evidence type="ECO:0000256" key="6">
    <source>
        <dbReference type="ARBA" id="ARBA00023136"/>
    </source>
</evidence>
<feature type="transmembrane region" description="Helical" evidence="7">
    <location>
        <begin position="133"/>
        <end position="154"/>
    </location>
</feature>
<evidence type="ECO:0000256" key="7">
    <source>
        <dbReference type="SAM" id="Phobius"/>
    </source>
</evidence>
<dbReference type="AlphaFoldDB" id="A0A1I3K8V2"/>
<keyword evidence="6 7" id="KW-0472">Membrane</keyword>
<feature type="transmembrane region" description="Helical" evidence="7">
    <location>
        <begin position="160"/>
        <end position="185"/>
    </location>
</feature>
<feature type="transmembrane region" description="Helical" evidence="7">
    <location>
        <begin position="353"/>
        <end position="379"/>
    </location>
</feature>
<dbReference type="GO" id="GO:0022857">
    <property type="term" value="F:transmembrane transporter activity"/>
    <property type="evidence" value="ECO:0007669"/>
    <property type="project" value="InterPro"/>
</dbReference>
<protein>
    <submittedName>
        <fullName evidence="9">MFS transporter, DHA2 family, multidrug resistance protein</fullName>
    </submittedName>
</protein>
<evidence type="ECO:0000259" key="8">
    <source>
        <dbReference type="PROSITE" id="PS50850"/>
    </source>
</evidence>